<keyword evidence="3" id="KW-1185">Reference proteome</keyword>
<dbReference type="AlphaFoldDB" id="A0A0C9YA91"/>
<accession>A0A0C9YA91</accession>
<organism evidence="2 3">
    <name type="scientific">Pisolithus microcarpus 441</name>
    <dbReference type="NCBI Taxonomy" id="765257"/>
    <lineage>
        <taxon>Eukaryota</taxon>
        <taxon>Fungi</taxon>
        <taxon>Dikarya</taxon>
        <taxon>Basidiomycota</taxon>
        <taxon>Agaricomycotina</taxon>
        <taxon>Agaricomycetes</taxon>
        <taxon>Agaricomycetidae</taxon>
        <taxon>Boletales</taxon>
        <taxon>Sclerodermatineae</taxon>
        <taxon>Pisolithaceae</taxon>
        <taxon>Pisolithus</taxon>
    </lineage>
</organism>
<dbReference type="OrthoDB" id="2643173at2759"/>
<gene>
    <name evidence="2" type="ORF">PISMIDRAFT_118211</name>
</gene>
<proteinExistence type="predicted"/>
<dbReference type="Proteomes" id="UP000054018">
    <property type="component" value="Unassembled WGS sequence"/>
</dbReference>
<evidence type="ECO:0000313" key="2">
    <source>
        <dbReference type="EMBL" id="KIK13791.1"/>
    </source>
</evidence>
<protein>
    <submittedName>
        <fullName evidence="2">Uncharacterized protein</fullName>
    </submittedName>
</protein>
<evidence type="ECO:0000256" key="1">
    <source>
        <dbReference type="SAM" id="MobiDB-lite"/>
    </source>
</evidence>
<evidence type="ECO:0000313" key="3">
    <source>
        <dbReference type="Proteomes" id="UP000054018"/>
    </source>
</evidence>
<feature type="compositionally biased region" description="Low complexity" evidence="1">
    <location>
        <begin position="81"/>
        <end position="101"/>
    </location>
</feature>
<dbReference type="HOGENOM" id="CLU_2067045_0_0_1"/>
<name>A0A0C9YA91_9AGAM</name>
<reference evidence="3" key="2">
    <citation type="submission" date="2015-01" db="EMBL/GenBank/DDBJ databases">
        <title>Evolutionary Origins and Diversification of the Mycorrhizal Mutualists.</title>
        <authorList>
            <consortium name="DOE Joint Genome Institute"/>
            <consortium name="Mycorrhizal Genomics Consortium"/>
            <person name="Kohler A."/>
            <person name="Kuo A."/>
            <person name="Nagy L.G."/>
            <person name="Floudas D."/>
            <person name="Copeland A."/>
            <person name="Barry K.W."/>
            <person name="Cichocki N."/>
            <person name="Veneault-Fourrey C."/>
            <person name="LaButti K."/>
            <person name="Lindquist E.A."/>
            <person name="Lipzen A."/>
            <person name="Lundell T."/>
            <person name="Morin E."/>
            <person name="Murat C."/>
            <person name="Riley R."/>
            <person name="Ohm R."/>
            <person name="Sun H."/>
            <person name="Tunlid A."/>
            <person name="Henrissat B."/>
            <person name="Grigoriev I.V."/>
            <person name="Hibbett D.S."/>
            <person name="Martin F."/>
        </authorList>
    </citation>
    <scope>NUCLEOTIDE SEQUENCE [LARGE SCALE GENOMIC DNA]</scope>
    <source>
        <strain evidence="3">441</strain>
    </source>
</reference>
<feature type="region of interest" description="Disordered" evidence="1">
    <location>
        <begin position="75"/>
        <end position="119"/>
    </location>
</feature>
<sequence>LYFAGVPVWLVRREEFIPPTMNIVQPVHLTYPDDIVKAVYTENGVAKPFPAIYHGPCGALHHFHIRCTYEGNLTEEPEPMPSISFSSQPSSSSRKQPMQKQTRTARERVAAGPSRGIWI</sequence>
<reference evidence="2 3" key="1">
    <citation type="submission" date="2014-04" db="EMBL/GenBank/DDBJ databases">
        <authorList>
            <consortium name="DOE Joint Genome Institute"/>
            <person name="Kuo A."/>
            <person name="Kohler A."/>
            <person name="Costa M.D."/>
            <person name="Nagy L.G."/>
            <person name="Floudas D."/>
            <person name="Copeland A."/>
            <person name="Barry K.W."/>
            <person name="Cichocki N."/>
            <person name="Veneault-Fourrey C."/>
            <person name="LaButti K."/>
            <person name="Lindquist E.A."/>
            <person name="Lipzen A."/>
            <person name="Lundell T."/>
            <person name="Morin E."/>
            <person name="Murat C."/>
            <person name="Sun H."/>
            <person name="Tunlid A."/>
            <person name="Henrissat B."/>
            <person name="Grigoriev I.V."/>
            <person name="Hibbett D.S."/>
            <person name="Martin F."/>
            <person name="Nordberg H.P."/>
            <person name="Cantor M.N."/>
            <person name="Hua S.X."/>
        </authorList>
    </citation>
    <scope>NUCLEOTIDE SEQUENCE [LARGE SCALE GENOMIC DNA]</scope>
    <source>
        <strain evidence="2 3">441</strain>
    </source>
</reference>
<dbReference type="EMBL" id="KN833974">
    <property type="protein sequence ID" value="KIK13791.1"/>
    <property type="molecule type" value="Genomic_DNA"/>
</dbReference>
<feature type="non-terminal residue" evidence="2">
    <location>
        <position position="1"/>
    </location>
</feature>